<dbReference type="PROSITE" id="PS00708">
    <property type="entry name" value="PRO_ENDOPEP_SER"/>
    <property type="match status" value="1"/>
</dbReference>
<dbReference type="EC" id="3.4.19.1" evidence="5"/>
<protein>
    <recommendedName>
        <fullName evidence="6">Acylamino-acid-releasing enzyme</fullName>
        <ecNumber evidence="5">3.4.19.1</ecNumber>
    </recommendedName>
    <alternativeName>
        <fullName evidence="11">Acyl-peptide hydrolase</fullName>
    </alternativeName>
    <alternativeName>
        <fullName evidence="10">Acylaminoacyl-peptidase</fullName>
    </alternativeName>
</protein>
<evidence type="ECO:0000256" key="5">
    <source>
        <dbReference type="ARBA" id="ARBA00012917"/>
    </source>
</evidence>
<dbReference type="PANTHER" id="PTHR42776">
    <property type="entry name" value="SERINE PEPTIDASE S9 FAMILY MEMBER"/>
    <property type="match status" value="1"/>
</dbReference>
<feature type="domain" description="Acylamino-acid-releasing enzyme N-terminal" evidence="14">
    <location>
        <begin position="129"/>
        <end position="623"/>
    </location>
</feature>
<evidence type="ECO:0000256" key="11">
    <source>
        <dbReference type="ARBA" id="ARBA00032596"/>
    </source>
</evidence>
<dbReference type="PANTHER" id="PTHR42776:SF4">
    <property type="entry name" value="ACYLAMINO-ACID-RELEASING ENZYME"/>
    <property type="match status" value="1"/>
</dbReference>
<dbReference type="AlphaFoldDB" id="A0ABD3GLW5"/>
<dbReference type="EMBL" id="JBJQOH010000007">
    <property type="protein sequence ID" value="KAL3679424.1"/>
    <property type="molecule type" value="Genomic_DNA"/>
</dbReference>
<dbReference type="Proteomes" id="UP001633002">
    <property type="component" value="Unassembled WGS sequence"/>
</dbReference>
<evidence type="ECO:0000259" key="13">
    <source>
        <dbReference type="Pfam" id="PF00326"/>
    </source>
</evidence>
<evidence type="ECO:0000256" key="2">
    <source>
        <dbReference type="ARBA" id="ARBA00004496"/>
    </source>
</evidence>
<evidence type="ECO:0000256" key="3">
    <source>
        <dbReference type="ARBA" id="ARBA00010040"/>
    </source>
</evidence>
<dbReference type="InterPro" id="IPR001375">
    <property type="entry name" value="Peptidase_S9_cat"/>
</dbReference>
<evidence type="ECO:0000256" key="12">
    <source>
        <dbReference type="ARBA" id="ARBA00045885"/>
    </source>
</evidence>
<evidence type="ECO:0000256" key="4">
    <source>
        <dbReference type="ARBA" id="ARBA00011881"/>
    </source>
</evidence>
<reference evidence="15 16" key="1">
    <citation type="submission" date="2024-09" db="EMBL/GenBank/DDBJ databases">
        <title>Chromosome-scale assembly of Riccia sorocarpa.</title>
        <authorList>
            <person name="Paukszto L."/>
        </authorList>
    </citation>
    <scope>NUCLEOTIDE SEQUENCE [LARGE SCALE GENOMIC DNA]</scope>
    <source>
        <strain evidence="15">LP-2024</strain>
        <tissue evidence="15">Aerial parts of the thallus</tissue>
    </source>
</reference>
<evidence type="ECO:0000256" key="1">
    <source>
        <dbReference type="ARBA" id="ARBA00000721"/>
    </source>
</evidence>
<keyword evidence="16" id="KW-1185">Reference proteome</keyword>
<dbReference type="GO" id="GO:0005737">
    <property type="term" value="C:cytoplasm"/>
    <property type="evidence" value="ECO:0007669"/>
    <property type="project" value="UniProtKB-SubCell"/>
</dbReference>
<proteinExistence type="inferred from homology"/>
<name>A0ABD3GLW5_9MARC</name>
<evidence type="ECO:0000256" key="8">
    <source>
        <dbReference type="ARBA" id="ARBA00022801"/>
    </source>
</evidence>
<evidence type="ECO:0000313" key="16">
    <source>
        <dbReference type="Proteomes" id="UP001633002"/>
    </source>
</evidence>
<dbReference type="GO" id="GO:0008242">
    <property type="term" value="F:omega peptidase activity"/>
    <property type="evidence" value="ECO:0007669"/>
    <property type="project" value="UniProtKB-EC"/>
</dbReference>
<evidence type="ECO:0000256" key="6">
    <source>
        <dbReference type="ARBA" id="ARBA00018421"/>
    </source>
</evidence>
<dbReference type="Pfam" id="PF00326">
    <property type="entry name" value="Peptidase_S9"/>
    <property type="match status" value="1"/>
</dbReference>
<dbReference type="Pfam" id="PF19283">
    <property type="entry name" value="APEH_N"/>
    <property type="match status" value="1"/>
</dbReference>
<dbReference type="FunFam" id="3.40.50.1820:FF:000146">
    <property type="entry name" value="Acylamino-acid-releasing enzyme"/>
    <property type="match status" value="1"/>
</dbReference>
<comment type="subunit">
    <text evidence="4">Homotetramer.</text>
</comment>
<evidence type="ECO:0000256" key="10">
    <source>
        <dbReference type="ARBA" id="ARBA00032284"/>
    </source>
</evidence>
<comment type="catalytic activity">
    <reaction evidence="1">
        <text>Cleavage of an N-acetyl or N-formyl amino acid from the N-terminus of a polypeptide.</text>
        <dbReference type="EC" id="3.4.19.1"/>
    </reaction>
</comment>
<dbReference type="SUPFAM" id="SSF82171">
    <property type="entry name" value="DPP6 N-terminal domain-like"/>
    <property type="match status" value="1"/>
</dbReference>
<sequence length="917" mass="98329">MKLAHSHARAVGGRGPLLMSLSIATSRGIISSSASIRRFSLASQFGPSLSSAASASWCGSCSPVPGLLPFKRELAVVGVSAFRLSPPSSSPFRLGFIRKAISGSFCRIRVVGSMGDLVEKSNTADGAGKTEADGAKEAELLQSFYAVPSIDKAWTSPSRTGKSGVDVVVAMSQFNLHGNAKRTFMSTVYIPDANASAEDYHWSPFPFELSGALLIVPSPSGSKLLIVRKADPAAKEATSPMKLEIWGPGQLLSELFVPPSLHGPVYADGWFEGVSWSHDEENIAYVAEEPCPPLPKYGHSLFSSGQSSRSEAELDAGTWKGQGDWTEDWGECYTGKRKPMLFVANIKSGGVQRVEGIPKDISVGQVVWAPPPPVGDETQQLVYVGWTSYATNFNTARKLGMKYCYNRPCALYAVEAPSEARNGEQSPTPPVKLTGEISSAYIPRFSPDGKQLVFLSAKAAVDTGAHCATNSLYALEWPANGVVTASLNMREVVPVMMNPDTSGFPGLYVSSVIANPWLSDGSTLLFTSSWRSMQVILGVNIKSGTVTRITPQESIASWSLLGVQDGIVLAGTSLTSISISPTSPPALKLGKNLAASTNTEKALKKEWSWSDINVPSLKYPPKVETSITSTTFEILEIPIDEPELTVSESAGTRPSIEAIFVSRKKAQSKEQPQSGVKLDVPPLIVVLHGGPHSASQTTYSRVLAFLSSLGFNLLHVNYRGSVGFGEEPLQSLLGNVGRQDVGDVLIAVEHVISKGLAERGRIGVIGGSHGGFLTSHLLGQAADMFVTGVLRNPVCNITSMIGVSDIPDWCYVETFGKEGLSAYSDVPSEADLSIFYKASPIAHLSKVKVPSLFLIGAQDRRVPPSNGLQYIQALRSRGLEVKVIVFPEDTHALDRPQSEFESFLNVGIWFKRFLLST</sequence>
<dbReference type="Gene3D" id="2.120.10.30">
    <property type="entry name" value="TolB, C-terminal domain"/>
    <property type="match status" value="1"/>
</dbReference>
<evidence type="ECO:0000256" key="7">
    <source>
        <dbReference type="ARBA" id="ARBA00022490"/>
    </source>
</evidence>
<dbReference type="InterPro" id="IPR002471">
    <property type="entry name" value="Pept_S9_AS"/>
</dbReference>
<evidence type="ECO:0000256" key="9">
    <source>
        <dbReference type="ARBA" id="ARBA00022990"/>
    </source>
</evidence>
<dbReference type="Gene3D" id="3.40.50.1820">
    <property type="entry name" value="alpha/beta hydrolase"/>
    <property type="match status" value="1"/>
</dbReference>
<organism evidence="15 16">
    <name type="scientific">Riccia sorocarpa</name>
    <dbReference type="NCBI Taxonomy" id="122646"/>
    <lineage>
        <taxon>Eukaryota</taxon>
        <taxon>Viridiplantae</taxon>
        <taxon>Streptophyta</taxon>
        <taxon>Embryophyta</taxon>
        <taxon>Marchantiophyta</taxon>
        <taxon>Marchantiopsida</taxon>
        <taxon>Marchantiidae</taxon>
        <taxon>Marchantiales</taxon>
        <taxon>Ricciaceae</taxon>
        <taxon>Riccia</taxon>
    </lineage>
</organism>
<evidence type="ECO:0000313" key="15">
    <source>
        <dbReference type="EMBL" id="KAL3679424.1"/>
    </source>
</evidence>
<evidence type="ECO:0000259" key="14">
    <source>
        <dbReference type="Pfam" id="PF19283"/>
    </source>
</evidence>
<dbReference type="InterPro" id="IPR011042">
    <property type="entry name" value="6-blade_b-propeller_TolB-like"/>
</dbReference>
<comment type="caution">
    <text evidence="15">The sequence shown here is derived from an EMBL/GenBank/DDBJ whole genome shotgun (WGS) entry which is preliminary data.</text>
</comment>
<feature type="domain" description="Peptidase S9 prolyl oligopeptidase catalytic" evidence="13">
    <location>
        <begin position="699"/>
        <end position="914"/>
    </location>
</feature>
<keyword evidence="7" id="KW-0963">Cytoplasm</keyword>
<comment type="similarity">
    <text evidence="3">Belongs to the peptidase S9C family.</text>
</comment>
<comment type="subcellular location">
    <subcellularLocation>
        <location evidence="2">Cytoplasm</location>
    </subcellularLocation>
</comment>
<accession>A0ABD3GLW5</accession>
<keyword evidence="9" id="KW-0007">Acetylation</keyword>
<keyword evidence="8" id="KW-0378">Hydrolase</keyword>
<dbReference type="InterPro" id="IPR029058">
    <property type="entry name" value="AB_hydrolase_fold"/>
</dbReference>
<gene>
    <name evidence="15" type="ORF">R1sor_022380</name>
</gene>
<dbReference type="InterPro" id="IPR045550">
    <property type="entry name" value="AARE_N"/>
</dbReference>
<comment type="function">
    <text evidence="12">This enzyme catalyzes the hydrolysis of the N-terminal peptide bond of an N-acetylated peptide to generate an N-acetylated amino acid and a peptide with a free N-terminus. It preferentially cleaves off Ac-Ala, Ac-Met and Ac-Ser. Also, involved in the degradation of oxidized and glycated proteins.</text>
</comment>
<dbReference type="SUPFAM" id="SSF53474">
    <property type="entry name" value="alpha/beta-Hydrolases"/>
    <property type="match status" value="1"/>
</dbReference>